<gene>
    <name evidence="1" type="ORF">EQG79_03450</name>
</gene>
<dbReference type="InterPro" id="IPR050952">
    <property type="entry name" value="TRIM-NHL_E3_ligases"/>
</dbReference>
<organism evidence="1 2">
    <name type="scientific">Spirosoma sordidisoli</name>
    <dbReference type="NCBI Taxonomy" id="2502893"/>
    <lineage>
        <taxon>Bacteria</taxon>
        <taxon>Pseudomonadati</taxon>
        <taxon>Bacteroidota</taxon>
        <taxon>Cytophagia</taxon>
        <taxon>Cytophagales</taxon>
        <taxon>Cytophagaceae</taxon>
        <taxon>Spirosoma</taxon>
    </lineage>
</organism>
<dbReference type="SUPFAM" id="SSF63825">
    <property type="entry name" value="YWTD domain"/>
    <property type="match status" value="1"/>
</dbReference>
<dbReference type="EMBL" id="SBLB01000001">
    <property type="protein sequence ID" value="RYC71214.1"/>
    <property type="molecule type" value="Genomic_DNA"/>
</dbReference>
<proteinExistence type="predicted"/>
<reference evidence="1 2" key="1">
    <citation type="submission" date="2019-01" db="EMBL/GenBank/DDBJ databases">
        <title>Spirosoma flava sp. nov., a propanil-degrading bacterium isolated from herbicide-contaminated soil.</title>
        <authorList>
            <person name="Zhang L."/>
            <person name="Jiang J.-D."/>
        </authorList>
    </citation>
    <scope>NUCLEOTIDE SEQUENCE [LARGE SCALE GENOMIC DNA]</scope>
    <source>
        <strain evidence="1 2">TY50</strain>
    </source>
</reference>
<evidence type="ECO:0000313" key="2">
    <source>
        <dbReference type="Proteomes" id="UP000290407"/>
    </source>
</evidence>
<dbReference type="GO" id="GO:0008270">
    <property type="term" value="F:zinc ion binding"/>
    <property type="evidence" value="ECO:0007669"/>
    <property type="project" value="UniProtKB-KW"/>
</dbReference>
<comment type="caution">
    <text evidence="1">The sequence shown here is derived from an EMBL/GenBank/DDBJ whole genome shotgun (WGS) entry which is preliminary data.</text>
</comment>
<dbReference type="GO" id="GO:0061630">
    <property type="term" value="F:ubiquitin protein ligase activity"/>
    <property type="evidence" value="ECO:0007669"/>
    <property type="project" value="TreeGrafter"/>
</dbReference>
<name>A0A4Q2UP48_9BACT</name>
<dbReference type="PANTHER" id="PTHR24104:SF25">
    <property type="entry name" value="PROTEIN LIN-41"/>
    <property type="match status" value="1"/>
</dbReference>
<dbReference type="GO" id="GO:0043161">
    <property type="term" value="P:proteasome-mediated ubiquitin-dependent protein catabolic process"/>
    <property type="evidence" value="ECO:0007669"/>
    <property type="project" value="TreeGrafter"/>
</dbReference>
<dbReference type="Gene3D" id="2.120.10.30">
    <property type="entry name" value="TolB, C-terminal domain"/>
    <property type="match status" value="1"/>
</dbReference>
<dbReference type="InterPro" id="IPR011042">
    <property type="entry name" value="6-blade_b-propeller_TolB-like"/>
</dbReference>
<dbReference type="Proteomes" id="UP000290407">
    <property type="component" value="Unassembled WGS sequence"/>
</dbReference>
<evidence type="ECO:0000313" key="1">
    <source>
        <dbReference type="EMBL" id="RYC71214.1"/>
    </source>
</evidence>
<protein>
    <recommendedName>
        <fullName evidence="3">NHL repeat containing protein</fullName>
    </recommendedName>
</protein>
<sequence>MTSQPPPASLLNLAPLLPDSRVFRGALGNPFLAPRGVWLAGRTLFVADTGQNRVFIWHRLPETEFAEPDLVLGQPDSADTGRNAGGSTGASTLQYPSGLWSDGERLVVADAWNHRVLIWLSFPTCSGQPADVVLGQPDFNGNQPNVGGIGTAPNAQSLNWPYGVFSDGERLWIADTGNRRVLFYEQIPTQSFARADGVIGKPGFTERDYENHEPVWPYSVRVGPDGQLAIADTQYYRTLLWNDWHSAFTQPADALVGQPDFDANGQNQFRLSPEQHTLNWTYDAFFYRKGLLVADTGNSRLLWFERVPRASNPLADGLIGHANFQTGSENVNTRFGTDRQLYWPFSICIDGDRLAIADTGNHRVVLGRLVIS</sequence>
<dbReference type="GO" id="GO:0000209">
    <property type="term" value="P:protein polyubiquitination"/>
    <property type="evidence" value="ECO:0007669"/>
    <property type="project" value="TreeGrafter"/>
</dbReference>
<dbReference type="PANTHER" id="PTHR24104">
    <property type="entry name" value="E3 UBIQUITIN-PROTEIN LIGASE NHLRC1-RELATED"/>
    <property type="match status" value="1"/>
</dbReference>
<dbReference type="RefSeq" id="WP_129599926.1">
    <property type="nucleotide sequence ID" value="NZ_SBLB01000001.1"/>
</dbReference>
<keyword evidence="2" id="KW-1185">Reference proteome</keyword>
<evidence type="ECO:0008006" key="3">
    <source>
        <dbReference type="Google" id="ProtNLM"/>
    </source>
</evidence>
<dbReference type="AlphaFoldDB" id="A0A4Q2UP48"/>
<accession>A0A4Q2UP48</accession>